<protein>
    <recommendedName>
        <fullName evidence="2">Lipoprotein</fullName>
    </recommendedName>
</protein>
<evidence type="ECO:0008006" key="2">
    <source>
        <dbReference type="Google" id="ProtNLM"/>
    </source>
</evidence>
<gene>
    <name evidence="1" type="ORF">OG626_13365</name>
</gene>
<dbReference type="EMBL" id="CP109535">
    <property type="protein sequence ID" value="WTZ00130.1"/>
    <property type="molecule type" value="Genomic_DNA"/>
</dbReference>
<proteinExistence type="predicted"/>
<name>A0AAU3H3N9_9ACTN</name>
<evidence type="ECO:0000313" key="1">
    <source>
        <dbReference type="EMBL" id="WTZ00130.1"/>
    </source>
</evidence>
<organism evidence="1">
    <name type="scientific">Streptomyces sp. NBC_01401</name>
    <dbReference type="NCBI Taxonomy" id="2903854"/>
    <lineage>
        <taxon>Bacteria</taxon>
        <taxon>Bacillati</taxon>
        <taxon>Actinomycetota</taxon>
        <taxon>Actinomycetes</taxon>
        <taxon>Kitasatosporales</taxon>
        <taxon>Streptomycetaceae</taxon>
        <taxon>Streptomyces</taxon>
    </lineage>
</organism>
<dbReference type="AlphaFoldDB" id="A0AAU3H3N9"/>
<sequence>MAAVAACAALAAGCGIRSTSVPVDAGAAPSRMPCRTTSAEASVPPAGSVSMRVYLVCASQLATVERTVDVDDSRSRPLLVAQALLSQLQREPDAAERRAGFTTDVPTGLRVTEARKGDPDGTLRLSEQPDDLPAEALAQMVCSYADSKSIGSGGSVLLGGPGNYAPRGYLCTSETKSLPGEVPTLGAVELS</sequence>
<accession>A0AAU3H3N9</accession>
<reference evidence="1" key="1">
    <citation type="submission" date="2022-10" db="EMBL/GenBank/DDBJ databases">
        <title>The complete genomes of actinobacterial strains from the NBC collection.</title>
        <authorList>
            <person name="Joergensen T.S."/>
            <person name="Alvarez Arevalo M."/>
            <person name="Sterndorff E.B."/>
            <person name="Faurdal D."/>
            <person name="Vuksanovic O."/>
            <person name="Mourched A.-S."/>
            <person name="Charusanti P."/>
            <person name="Shaw S."/>
            <person name="Blin K."/>
            <person name="Weber T."/>
        </authorList>
    </citation>
    <scope>NUCLEOTIDE SEQUENCE</scope>
    <source>
        <strain evidence="1">NBC_01401</strain>
    </source>
</reference>